<keyword evidence="3" id="KW-1185">Reference proteome</keyword>
<evidence type="ECO:0000313" key="3">
    <source>
        <dbReference type="Proteomes" id="UP001215598"/>
    </source>
</evidence>
<proteinExistence type="predicted"/>
<dbReference type="AlphaFoldDB" id="A0AAD7HTT4"/>
<gene>
    <name evidence="2" type="ORF">B0H16DRAFT_243761</name>
</gene>
<reference evidence="2" key="1">
    <citation type="submission" date="2023-03" db="EMBL/GenBank/DDBJ databases">
        <title>Massive genome expansion in bonnet fungi (Mycena s.s.) driven by repeated elements and novel gene families across ecological guilds.</title>
        <authorList>
            <consortium name="Lawrence Berkeley National Laboratory"/>
            <person name="Harder C.B."/>
            <person name="Miyauchi S."/>
            <person name="Viragh M."/>
            <person name="Kuo A."/>
            <person name="Thoen E."/>
            <person name="Andreopoulos B."/>
            <person name="Lu D."/>
            <person name="Skrede I."/>
            <person name="Drula E."/>
            <person name="Henrissat B."/>
            <person name="Morin E."/>
            <person name="Kohler A."/>
            <person name="Barry K."/>
            <person name="LaButti K."/>
            <person name="Morin E."/>
            <person name="Salamov A."/>
            <person name="Lipzen A."/>
            <person name="Mereny Z."/>
            <person name="Hegedus B."/>
            <person name="Baldrian P."/>
            <person name="Stursova M."/>
            <person name="Weitz H."/>
            <person name="Taylor A."/>
            <person name="Grigoriev I.V."/>
            <person name="Nagy L.G."/>
            <person name="Martin F."/>
            <person name="Kauserud H."/>
        </authorList>
    </citation>
    <scope>NUCLEOTIDE SEQUENCE</scope>
    <source>
        <strain evidence="2">CBHHK182m</strain>
    </source>
</reference>
<feature type="region of interest" description="Disordered" evidence="1">
    <location>
        <begin position="1"/>
        <end position="25"/>
    </location>
</feature>
<organism evidence="2 3">
    <name type="scientific">Mycena metata</name>
    <dbReference type="NCBI Taxonomy" id="1033252"/>
    <lineage>
        <taxon>Eukaryota</taxon>
        <taxon>Fungi</taxon>
        <taxon>Dikarya</taxon>
        <taxon>Basidiomycota</taxon>
        <taxon>Agaricomycotina</taxon>
        <taxon>Agaricomycetes</taxon>
        <taxon>Agaricomycetidae</taxon>
        <taxon>Agaricales</taxon>
        <taxon>Marasmiineae</taxon>
        <taxon>Mycenaceae</taxon>
        <taxon>Mycena</taxon>
    </lineage>
</organism>
<name>A0AAD7HTT4_9AGAR</name>
<comment type="caution">
    <text evidence="2">The sequence shown here is derived from an EMBL/GenBank/DDBJ whole genome shotgun (WGS) entry which is preliminary data.</text>
</comment>
<sequence>MRPRPPRCLHSGSLHLPSTSPADAIRPIPPTLRARCCRVLLRHLVRPVAVPEVGCMNSPRTKRVGGTQIAEVNDPRPIRSTFVMLLHVVRDTPCTSPHAQALSPHPEDILIDSHNLDGRTGCQCAHAGPCNSASALVHSASSATSSPPKKHLRTDLFHLKRTATRQRRQISRKLSASCSLRVARLETCVVEAQVRFASYHLRD</sequence>
<dbReference type="Proteomes" id="UP001215598">
    <property type="component" value="Unassembled WGS sequence"/>
</dbReference>
<evidence type="ECO:0000313" key="2">
    <source>
        <dbReference type="EMBL" id="KAJ7728192.1"/>
    </source>
</evidence>
<evidence type="ECO:0000256" key="1">
    <source>
        <dbReference type="SAM" id="MobiDB-lite"/>
    </source>
</evidence>
<accession>A0AAD7HTT4</accession>
<dbReference type="EMBL" id="JARKIB010000174">
    <property type="protein sequence ID" value="KAJ7728192.1"/>
    <property type="molecule type" value="Genomic_DNA"/>
</dbReference>
<protein>
    <submittedName>
        <fullName evidence="2">Uncharacterized protein</fullName>
    </submittedName>
</protein>